<organism evidence="2 3">
    <name type="scientific">Clostridium sartagoforme</name>
    <dbReference type="NCBI Taxonomy" id="84031"/>
    <lineage>
        <taxon>Bacteria</taxon>
        <taxon>Bacillati</taxon>
        <taxon>Bacillota</taxon>
        <taxon>Clostridia</taxon>
        <taxon>Eubacteriales</taxon>
        <taxon>Clostridiaceae</taxon>
        <taxon>Clostridium</taxon>
    </lineage>
</organism>
<accession>A0A4S2DEY9</accession>
<name>A0A4S2DEY9_9CLOT</name>
<dbReference type="Pfam" id="PF26353">
    <property type="entry name" value="YhfM"/>
    <property type="match status" value="1"/>
</dbReference>
<sequence length="279" mass="32629">MKKTAKGLILTLLIILSFSFTSCGIVDSIKSKFNNDNSYFDYLESDKIDQISIQSMRDKSFKFLVTDDKSITNMYDLLSKAKTSEQKSELQPDYIFEIKMGEEVKTFYYVVGAYEGNFYDDTQSFTVSKRLDEGILQNLSIIRKPRDFEYIYYNPILDVIKKLDGTLDYSNIKVGIDINSDIECLKYVFSTDIESFLTKARKTAPNVELVNNNEENFDVILRIKNRGHSSTVYKSNITVEDKINNKEYYYYIVGENEYKEWNINVYYSKDVPKDVEKNW</sequence>
<protein>
    <recommendedName>
        <fullName evidence="1">YhfM-like domain-containing protein</fullName>
    </recommendedName>
</protein>
<dbReference type="InterPro" id="IPR058780">
    <property type="entry name" value="YhfM-like_dom"/>
</dbReference>
<dbReference type="OrthoDB" id="1931871at2"/>
<reference evidence="2 3" key="1">
    <citation type="submission" date="2019-04" db="EMBL/GenBank/DDBJ databases">
        <title>Microbes associate with the intestines of laboratory mice.</title>
        <authorList>
            <person name="Navarre W."/>
            <person name="Wong E."/>
            <person name="Huang K."/>
            <person name="Tropini C."/>
            <person name="Ng K."/>
            <person name="Yu B."/>
        </authorList>
    </citation>
    <scope>NUCLEOTIDE SEQUENCE [LARGE SCALE GENOMIC DNA]</scope>
    <source>
        <strain evidence="2 3">NM50_B9-20</strain>
    </source>
</reference>
<feature type="domain" description="YhfM-like" evidence="1">
    <location>
        <begin position="45"/>
        <end position="144"/>
    </location>
</feature>
<dbReference type="RefSeq" id="WP_136008161.1">
    <property type="nucleotide sequence ID" value="NZ_SRYR01000015.1"/>
</dbReference>
<dbReference type="AlphaFoldDB" id="A0A4S2DEY9"/>
<dbReference type="Proteomes" id="UP000306888">
    <property type="component" value="Unassembled WGS sequence"/>
</dbReference>
<proteinExistence type="predicted"/>
<evidence type="ECO:0000313" key="2">
    <source>
        <dbReference type="EMBL" id="TGY40245.1"/>
    </source>
</evidence>
<dbReference type="EMBL" id="SRYR01000015">
    <property type="protein sequence ID" value="TGY40245.1"/>
    <property type="molecule type" value="Genomic_DNA"/>
</dbReference>
<gene>
    <name evidence="2" type="ORF">E5347_15650</name>
</gene>
<comment type="caution">
    <text evidence="2">The sequence shown here is derived from an EMBL/GenBank/DDBJ whole genome shotgun (WGS) entry which is preliminary data.</text>
</comment>
<evidence type="ECO:0000259" key="1">
    <source>
        <dbReference type="Pfam" id="PF26353"/>
    </source>
</evidence>
<keyword evidence="3" id="KW-1185">Reference proteome</keyword>
<dbReference type="PROSITE" id="PS51257">
    <property type="entry name" value="PROKAR_LIPOPROTEIN"/>
    <property type="match status" value="1"/>
</dbReference>
<evidence type="ECO:0000313" key="3">
    <source>
        <dbReference type="Proteomes" id="UP000306888"/>
    </source>
</evidence>